<dbReference type="AlphaFoldDB" id="A0A8H6Y2S8"/>
<evidence type="ECO:0000313" key="1">
    <source>
        <dbReference type="EMBL" id="KAF7352253.1"/>
    </source>
</evidence>
<reference evidence="1" key="1">
    <citation type="submission" date="2020-05" db="EMBL/GenBank/DDBJ databases">
        <title>Mycena genomes resolve the evolution of fungal bioluminescence.</title>
        <authorList>
            <person name="Tsai I.J."/>
        </authorList>
    </citation>
    <scope>NUCLEOTIDE SEQUENCE</scope>
    <source>
        <strain evidence="1">CCC161011</strain>
    </source>
</reference>
<evidence type="ECO:0000313" key="2">
    <source>
        <dbReference type="Proteomes" id="UP000620124"/>
    </source>
</evidence>
<sequence length="187" mass="19327">MTNRHYYFAPTAPHIVGAGLDFSTPLFGNSSAPPPFNATGTPDDILNHALINSMAAATTAFFQAADRVNAGVAALRAVRGSPSAVSTQNPIHASAAQGSVGQSGGPWLAGTLYNAVLGGPLCPIPDNGEKWYSITCSKYVGLMKNSTISLNTVTGISTGLSEKHGSQMEALKHFNAVLAINAIAMIQ</sequence>
<comment type="caution">
    <text evidence="1">The sequence shown here is derived from an EMBL/GenBank/DDBJ whole genome shotgun (WGS) entry which is preliminary data.</text>
</comment>
<organism evidence="1 2">
    <name type="scientific">Mycena venus</name>
    <dbReference type="NCBI Taxonomy" id="2733690"/>
    <lineage>
        <taxon>Eukaryota</taxon>
        <taxon>Fungi</taxon>
        <taxon>Dikarya</taxon>
        <taxon>Basidiomycota</taxon>
        <taxon>Agaricomycotina</taxon>
        <taxon>Agaricomycetes</taxon>
        <taxon>Agaricomycetidae</taxon>
        <taxon>Agaricales</taxon>
        <taxon>Marasmiineae</taxon>
        <taxon>Mycenaceae</taxon>
        <taxon>Mycena</taxon>
    </lineage>
</organism>
<gene>
    <name evidence="1" type="ORF">MVEN_01189000</name>
</gene>
<protein>
    <submittedName>
        <fullName evidence="1">Uncharacterized protein</fullName>
    </submittedName>
</protein>
<name>A0A8H6Y2S8_9AGAR</name>
<keyword evidence="2" id="KW-1185">Reference proteome</keyword>
<accession>A0A8H6Y2S8</accession>
<dbReference type="EMBL" id="JACAZI010000009">
    <property type="protein sequence ID" value="KAF7352253.1"/>
    <property type="molecule type" value="Genomic_DNA"/>
</dbReference>
<dbReference type="OrthoDB" id="3270804at2759"/>
<dbReference type="Proteomes" id="UP000620124">
    <property type="component" value="Unassembled WGS sequence"/>
</dbReference>
<proteinExistence type="predicted"/>